<feature type="chain" id="PRO_5003154922" evidence="1">
    <location>
        <begin position="35"/>
        <end position="188"/>
    </location>
</feature>
<sequence length="188" mass="21822">MLKQFYYLILTKKLIKKGSSLLLLSLMLSLNSCSSYQQFQEIAEEFEIPSKLFKSTYNQTWQAVLQIMQKYDLALQNQEAGVIKTRWIDNTLQLNFADSFGSRDSVKAAKFKLIVNVVKGFSGSREVAKVTVFKRQMIEQDFLQGWKVVTSDGILEKSLLYRIERVISIDNKLKKIEEQRSKELEEAF</sequence>
<gene>
    <name evidence="2" type="ordered locus">BMS_0615</name>
</gene>
<keyword evidence="3" id="KW-1185">Reference proteome</keyword>
<dbReference type="Proteomes" id="UP000008963">
    <property type="component" value="Chromosome"/>
</dbReference>
<evidence type="ECO:0000256" key="1">
    <source>
        <dbReference type="SAM" id="SignalP"/>
    </source>
</evidence>
<feature type="signal peptide" evidence="1">
    <location>
        <begin position="1"/>
        <end position="34"/>
    </location>
</feature>
<evidence type="ECO:0000313" key="2">
    <source>
        <dbReference type="EMBL" id="CBW25522.1"/>
    </source>
</evidence>
<dbReference type="AlphaFoldDB" id="E1X551"/>
<organism evidence="2 3">
    <name type="scientific">Halobacteriovorax marinus (strain ATCC BAA-682 / DSM 15412 / SJ)</name>
    <name type="common">Bacteriovorax marinus</name>
    <dbReference type="NCBI Taxonomy" id="862908"/>
    <lineage>
        <taxon>Bacteria</taxon>
        <taxon>Pseudomonadati</taxon>
        <taxon>Bdellovibrionota</taxon>
        <taxon>Bacteriovoracia</taxon>
        <taxon>Bacteriovoracales</taxon>
        <taxon>Halobacteriovoraceae</taxon>
        <taxon>Halobacteriovorax</taxon>
    </lineage>
</organism>
<dbReference type="PATRIC" id="fig|862908.3.peg.590"/>
<dbReference type="eggNOG" id="ENOG502ZGT0">
    <property type="taxonomic scope" value="Bacteria"/>
</dbReference>
<evidence type="ECO:0000313" key="3">
    <source>
        <dbReference type="Proteomes" id="UP000008963"/>
    </source>
</evidence>
<dbReference type="EMBL" id="FQ312005">
    <property type="protein sequence ID" value="CBW25522.1"/>
    <property type="molecule type" value="Genomic_DNA"/>
</dbReference>
<accession>E1X551</accession>
<reference evidence="3" key="1">
    <citation type="journal article" date="2013" name="ISME J.">
        <title>A small predatory core genome in the divergent marine Bacteriovorax marinus SJ and the terrestrial Bdellovibrio bacteriovorus.</title>
        <authorList>
            <person name="Crossman L.C."/>
            <person name="Chen H."/>
            <person name="Cerdeno-Tarraga A.M."/>
            <person name="Brooks K."/>
            <person name="Quail M.A."/>
            <person name="Pineiro S.A."/>
            <person name="Hobley L."/>
            <person name="Sockett R.E."/>
            <person name="Bentley S.D."/>
            <person name="Parkhill J."/>
            <person name="Williams H.N."/>
            <person name="Stine O.C."/>
        </authorList>
    </citation>
    <scope>NUCLEOTIDE SEQUENCE [LARGE SCALE GENOMIC DNA]</scope>
    <source>
        <strain evidence="3">ATCC BAA-682 / DSM 15412 / SJ</strain>
    </source>
</reference>
<name>E1X551_HALMS</name>
<dbReference type="HOGENOM" id="CLU_1439244_0_0_7"/>
<proteinExistence type="predicted"/>
<protein>
    <submittedName>
        <fullName evidence="2">Membrane protein</fullName>
    </submittedName>
</protein>
<keyword evidence="1" id="KW-0732">Signal</keyword>
<dbReference type="KEGG" id="bmx:BMS_0615"/>